<evidence type="ECO:0000313" key="2">
    <source>
        <dbReference type="EMBL" id="PWL09000.1"/>
    </source>
</evidence>
<evidence type="ECO:0000313" key="3">
    <source>
        <dbReference type="Proteomes" id="UP000217528"/>
    </source>
</evidence>
<reference evidence="2 4" key="1">
    <citation type="submission" date="2016-04" db="EMBL/GenBank/DDBJ databases">
        <title>Genome sequence of Methanosphaera cuniculi DSM 4103.</title>
        <authorList>
            <person name="Poehlein A."/>
            <person name="Seedorf H."/>
            <person name="Daniel R."/>
        </authorList>
    </citation>
    <scope>NUCLEOTIDE SEQUENCE [LARGE SCALE GENOMIC DNA]</scope>
    <source>
        <strain evidence="2 4">DSM 4103</strain>
    </source>
</reference>
<accession>A0A2A2HB16</accession>
<dbReference type="Proteomes" id="UP000217528">
    <property type="component" value="Unassembled WGS sequence"/>
</dbReference>
<evidence type="ECO:0000313" key="4">
    <source>
        <dbReference type="Proteomes" id="UP000246004"/>
    </source>
</evidence>
<dbReference type="EMBL" id="LMVN01000029">
    <property type="protein sequence ID" value="PAV06506.1"/>
    <property type="molecule type" value="Genomic_DNA"/>
</dbReference>
<evidence type="ECO:0000313" key="1">
    <source>
        <dbReference type="EMBL" id="PAV06506.1"/>
    </source>
</evidence>
<name>A0A2A2HB16_9EURY</name>
<dbReference type="InterPro" id="IPR019208">
    <property type="entry name" value="DUF2097"/>
</dbReference>
<comment type="caution">
    <text evidence="1">The sequence shown here is derived from an EMBL/GenBank/DDBJ whole genome shotgun (WGS) entry which is preliminary data.</text>
</comment>
<sequence length="95" mass="11052">MVNEVILYEDELIDYIKENFKENAHLQISYNRIFIPGKILFIDIEDDNVIITLQLEGEILNQVIEINIKSILSDIIELRYITNTDEVVIVVNSSI</sequence>
<dbReference type="Proteomes" id="UP000246004">
    <property type="component" value="Unassembled WGS sequence"/>
</dbReference>
<organism evidence="1 3">
    <name type="scientific">Methanosphaera cuniculi</name>
    <dbReference type="NCBI Taxonomy" id="1077256"/>
    <lineage>
        <taxon>Archaea</taxon>
        <taxon>Methanobacteriati</taxon>
        <taxon>Methanobacteriota</taxon>
        <taxon>Methanomada group</taxon>
        <taxon>Methanobacteria</taxon>
        <taxon>Methanobacteriales</taxon>
        <taxon>Methanobacteriaceae</taxon>
        <taxon>Methanosphaera</taxon>
    </lineage>
</organism>
<keyword evidence="3" id="KW-1185">Reference proteome</keyword>
<dbReference type="Pfam" id="PF09870">
    <property type="entry name" value="DUF2097"/>
    <property type="match status" value="1"/>
</dbReference>
<dbReference type="EMBL" id="LWMS01000002">
    <property type="protein sequence ID" value="PWL09000.1"/>
    <property type="molecule type" value="Genomic_DNA"/>
</dbReference>
<proteinExistence type="predicted"/>
<evidence type="ECO:0008006" key="5">
    <source>
        <dbReference type="Google" id="ProtNLM"/>
    </source>
</evidence>
<dbReference type="OrthoDB" id="73747at2157"/>
<gene>
    <name evidence="1" type="ORF">ASJ82_04620</name>
    <name evidence="2" type="ORF">MSCUN_00610</name>
</gene>
<dbReference type="RefSeq" id="WP_095609359.1">
    <property type="nucleotide sequence ID" value="NZ_CAUHCB010000019.1"/>
</dbReference>
<protein>
    <recommendedName>
        <fullName evidence="5">DUF2097 domain-containing protein</fullName>
    </recommendedName>
</protein>
<dbReference type="AlphaFoldDB" id="A0A2A2HB16"/>
<reference evidence="1 3" key="2">
    <citation type="journal article" date="2017" name="BMC Genomics">
        <title>Genomic analysis of methanogenic archaea reveals a shift towards energy conservation.</title>
        <authorList>
            <person name="Gilmore S.P."/>
            <person name="Henske J.K."/>
            <person name="Sexton J.A."/>
            <person name="Solomon K.V."/>
            <person name="Seppala S."/>
            <person name="Yoo J.I."/>
            <person name="Huyett L.M."/>
            <person name="Pressman A."/>
            <person name="Cogan J.Z."/>
            <person name="Kivenson V."/>
            <person name="Peng X."/>
            <person name="Tan Y."/>
            <person name="Valentine D.L."/>
            <person name="O'Malley M.A."/>
        </authorList>
    </citation>
    <scope>NUCLEOTIDE SEQUENCE [LARGE SCALE GENOMIC DNA]</scope>
    <source>
        <strain evidence="1 3">1R-7</strain>
    </source>
</reference>